<dbReference type="GO" id="GO:0000030">
    <property type="term" value="F:mannosyltransferase activity"/>
    <property type="evidence" value="ECO:0007669"/>
    <property type="project" value="TreeGrafter"/>
</dbReference>
<evidence type="ECO:0000256" key="1">
    <source>
        <dbReference type="ARBA" id="ARBA00004141"/>
    </source>
</evidence>
<evidence type="ECO:0000313" key="9">
    <source>
        <dbReference type="Proteomes" id="UP000267027"/>
    </source>
</evidence>
<dbReference type="EMBL" id="UYYA01005035">
    <property type="protein sequence ID" value="VDM64018.1"/>
    <property type="molecule type" value="Genomic_DNA"/>
</dbReference>
<dbReference type="PANTHER" id="PTHR31488">
    <property type="entry name" value="DPY-19-LIKE 1, LIKE (H. SAPIENS)"/>
    <property type="match status" value="1"/>
</dbReference>
<name>A0A0R3Q0I2_ANGCS</name>
<evidence type="ECO:0000313" key="10">
    <source>
        <dbReference type="WBParaSite" id="ACOC_0001243201-mRNA-1"/>
    </source>
</evidence>
<keyword evidence="4" id="KW-0808">Transferase</keyword>
<organism evidence="10">
    <name type="scientific">Angiostrongylus costaricensis</name>
    <name type="common">Nematode worm</name>
    <dbReference type="NCBI Taxonomy" id="334426"/>
    <lineage>
        <taxon>Eukaryota</taxon>
        <taxon>Metazoa</taxon>
        <taxon>Ecdysozoa</taxon>
        <taxon>Nematoda</taxon>
        <taxon>Chromadorea</taxon>
        <taxon>Rhabditida</taxon>
        <taxon>Rhabditina</taxon>
        <taxon>Rhabditomorpha</taxon>
        <taxon>Strongyloidea</taxon>
        <taxon>Metastrongylidae</taxon>
        <taxon>Angiostrongylus</taxon>
    </lineage>
</organism>
<evidence type="ECO:0000256" key="2">
    <source>
        <dbReference type="ARBA" id="ARBA00008744"/>
    </source>
</evidence>
<keyword evidence="7" id="KW-0472">Membrane</keyword>
<dbReference type="AlphaFoldDB" id="A0A0R3Q0I2"/>
<dbReference type="GO" id="GO:0005637">
    <property type="term" value="C:nuclear inner membrane"/>
    <property type="evidence" value="ECO:0007669"/>
    <property type="project" value="TreeGrafter"/>
</dbReference>
<evidence type="ECO:0000256" key="5">
    <source>
        <dbReference type="ARBA" id="ARBA00022692"/>
    </source>
</evidence>
<dbReference type="Pfam" id="PF10034">
    <property type="entry name" value="Dpy19"/>
    <property type="match status" value="1"/>
</dbReference>
<proteinExistence type="inferred from homology"/>
<comment type="subcellular location">
    <subcellularLocation>
        <location evidence="1">Membrane</location>
        <topology evidence="1">Multi-pass membrane protein</topology>
    </subcellularLocation>
</comment>
<sequence>MPSRYLHWIIMPEIQKDILGKLNIKKQLLIKGEYSNLEREMLFDWMMKETRPDTVFIGTMPVMANLKLATLRPIVSHPHYEDAGISIRDQTKKMYSMFSRKPLTEVHEVLKKMGFNYFIFQLFNCTPDSDRYNPHCYQLFI</sequence>
<dbReference type="PANTHER" id="PTHR31488:SF1">
    <property type="entry name" value="C-MANNOSYLTRANSFERASE DPY19L1"/>
    <property type="match status" value="1"/>
</dbReference>
<keyword evidence="3" id="KW-0328">Glycosyltransferase</keyword>
<accession>A0A0R3Q0I2</accession>
<evidence type="ECO:0000256" key="6">
    <source>
        <dbReference type="ARBA" id="ARBA00022989"/>
    </source>
</evidence>
<keyword evidence="5" id="KW-0812">Transmembrane</keyword>
<dbReference type="WBParaSite" id="ACOC_0001243201-mRNA-1">
    <property type="protein sequence ID" value="ACOC_0001243201-mRNA-1"/>
    <property type="gene ID" value="ACOC_0001243201"/>
</dbReference>
<reference evidence="8 9" key="2">
    <citation type="submission" date="2018-11" db="EMBL/GenBank/DDBJ databases">
        <authorList>
            <consortium name="Pathogen Informatics"/>
        </authorList>
    </citation>
    <scope>NUCLEOTIDE SEQUENCE [LARGE SCALE GENOMIC DNA]</scope>
    <source>
        <strain evidence="8 9">Costa Rica</strain>
    </source>
</reference>
<dbReference type="InterPro" id="IPR018732">
    <property type="entry name" value="Dpy-19/Dpy-19-like"/>
</dbReference>
<evidence type="ECO:0000256" key="3">
    <source>
        <dbReference type="ARBA" id="ARBA00022676"/>
    </source>
</evidence>
<keyword evidence="9" id="KW-1185">Reference proteome</keyword>
<comment type="similarity">
    <text evidence="2">Belongs to the dpy-19 family.</text>
</comment>
<dbReference type="OrthoDB" id="6019623at2759"/>
<evidence type="ECO:0000256" key="4">
    <source>
        <dbReference type="ARBA" id="ARBA00022679"/>
    </source>
</evidence>
<evidence type="ECO:0000313" key="8">
    <source>
        <dbReference type="EMBL" id="VDM64018.1"/>
    </source>
</evidence>
<protein>
    <submittedName>
        <fullName evidence="10">Glucuronosyltransferase</fullName>
    </submittedName>
</protein>
<gene>
    <name evidence="8" type="ORF">ACOC_LOCUS12433</name>
</gene>
<evidence type="ECO:0000256" key="7">
    <source>
        <dbReference type="ARBA" id="ARBA00023136"/>
    </source>
</evidence>
<dbReference type="Proteomes" id="UP000267027">
    <property type="component" value="Unassembled WGS sequence"/>
</dbReference>
<keyword evidence="6" id="KW-1133">Transmembrane helix</keyword>
<reference evidence="10" key="1">
    <citation type="submission" date="2017-02" db="UniProtKB">
        <authorList>
            <consortium name="WormBaseParasite"/>
        </authorList>
    </citation>
    <scope>IDENTIFICATION</scope>
</reference>